<dbReference type="InParanoid" id="A0A1E7EJE6"/>
<evidence type="ECO:0000313" key="2">
    <source>
        <dbReference type="Proteomes" id="UP000095751"/>
    </source>
</evidence>
<dbReference type="KEGG" id="fcy:FRACYDRAFT_256879"/>
<keyword evidence="2" id="KW-1185">Reference proteome</keyword>
<dbReference type="EMBL" id="KV784434">
    <property type="protein sequence ID" value="OEU06019.1"/>
    <property type="molecule type" value="Genomic_DNA"/>
</dbReference>
<dbReference type="Proteomes" id="UP000095751">
    <property type="component" value="Unassembled WGS sequence"/>
</dbReference>
<name>A0A1E7EJE6_9STRA</name>
<gene>
    <name evidence="1" type="ORF">FRACYDRAFT_256879</name>
</gene>
<evidence type="ECO:0000313" key="1">
    <source>
        <dbReference type="EMBL" id="OEU06019.1"/>
    </source>
</evidence>
<accession>A0A1E7EJE6</accession>
<proteinExistence type="predicted"/>
<organism evidence="1 2">
    <name type="scientific">Fragilariopsis cylindrus CCMP1102</name>
    <dbReference type="NCBI Taxonomy" id="635003"/>
    <lineage>
        <taxon>Eukaryota</taxon>
        <taxon>Sar</taxon>
        <taxon>Stramenopiles</taxon>
        <taxon>Ochrophyta</taxon>
        <taxon>Bacillariophyta</taxon>
        <taxon>Bacillariophyceae</taxon>
        <taxon>Bacillariophycidae</taxon>
        <taxon>Bacillariales</taxon>
        <taxon>Bacillariaceae</taxon>
        <taxon>Fragilariopsis</taxon>
    </lineage>
</organism>
<dbReference type="AlphaFoldDB" id="A0A1E7EJE6"/>
<sequence length="121" mass="14031">MVEVTQYYILKYSKIQRCKRPFMVIWSAVRFPTGEIPPDLMQVVLNTGVPKHAILNAARMAPEREDSKWQELCIQDLEEQLKQDREQQRQEQSNLGDGSCAIRMVEPRTNAFVTCGHVCTY</sequence>
<reference evidence="1 2" key="1">
    <citation type="submission" date="2016-09" db="EMBL/GenBank/DDBJ databases">
        <title>Extensive genetic diversity and differential bi-allelic expression allows diatom success in the polar Southern Ocean.</title>
        <authorList>
            <consortium name="DOE Joint Genome Institute"/>
            <person name="Mock T."/>
            <person name="Otillar R.P."/>
            <person name="Strauss J."/>
            <person name="Dupont C."/>
            <person name="Frickenhaus S."/>
            <person name="Maumus F."/>
            <person name="Mcmullan M."/>
            <person name="Sanges R."/>
            <person name="Schmutz J."/>
            <person name="Toseland A."/>
            <person name="Valas R."/>
            <person name="Veluchamy A."/>
            <person name="Ward B.J."/>
            <person name="Allen A."/>
            <person name="Barry K."/>
            <person name="Falciatore A."/>
            <person name="Ferrante M."/>
            <person name="Fortunato A.E."/>
            <person name="Gloeckner G."/>
            <person name="Gruber A."/>
            <person name="Hipkin R."/>
            <person name="Janech M."/>
            <person name="Kroth P."/>
            <person name="Leese F."/>
            <person name="Lindquist E."/>
            <person name="Lyon B.R."/>
            <person name="Martin J."/>
            <person name="Mayer C."/>
            <person name="Parker M."/>
            <person name="Quesneville H."/>
            <person name="Raymond J."/>
            <person name="Uhlig C."/>
            <person name="Valentin K.U."/>
            <person name="Worden A.Z."/>
            <person name="Armbrust E.V."/>
            <person name="Bowler C."/>
            <person name="Green B."/>
            <person name="Moulton V."/>
            <person name="Van Oosterhout C."/>
            <person name="Grigoriev I."/>
        </authorList>
    </citation>
    <scope>NUCLEOTIDE SEQUENCE [LARGE SCALE GENOMIC DNA]</scope>
    <source>
        <strain evidence="1 2">CCMP1102</strain>
    </source>
</reference>
<protein>
    <submittedName>
        <fullName evidence="1">Uncharacterized protein</fullName>
    </submittedName>
</protein>